<feature type="transmembrane region" description="Helical" evidence="1">
    <location>
        <begin position="221"/>
        <end position="239"/>
    </location>
</feature>
<evidence type="ECO:0000256" key="1">
    <source>
        <dbReference type="SAM" id="Phobius"/>
    </source>
</evidence>
<reference evidence="3" key="1">
    <citation type="submission" date="2022-11" db="UniProtKB">
        <authorList>
            <consortium name="WormBaseParasite"/>
        </authorList>
    </citation>
    <scope>IDENTIFICATION</scope>
</reference>
<proteinExistence type="predicted"/>
<organism evidence="2 3">
    <name type="scientific">Plectus sambesii</name>
    <dbReference type="NCBI Taxonomy" id="2011161"/>
    <lineage>
        <taxon>Eukaryota</taxon>
        <taxon>Metazoa</taxon>
        <taxon>Ecdysozoa</taxon>
        <taxon>Nematoda</taxon>
        <taxon>Chromadorea</taxon>
        <taxon>Plectida</taxon>
        <taxon>Plectina</taxon>
        <taxon>Plectoidea</taxon>
        <taxon>Plectidae</taxon>
        <taxon>Plectus</taxon>
    </lineage>
</organism>
<name>A0A914WSR2_9BILA</name>
<dbReference type="Gene3D" id="1.10.287.70">
    <property type="match status" value="1"/>
</dbReference>
<feature type="transmembrane region" description="Helical" evidence="1">
    <location>
        <begin position="188"/>
        <end position="209"/>
    </location>
</feature>
<evidence type="ECO:0000313" key="2">
    <source>
        <dbReference type="Proteomes" id="UP000887566"/>
    </source>
</evidence>
<feature type="transmembrane region" description="Helical" evidence="1">
    <location>
        <begin position="306"/>
        <end position="325"/>
    </location>
</feature>
<evidence type="ECO:0000313" key="3">
    <source>
        <dbReference type="WBParaSite" id="PSAMB.scaffold525size48017.g6727.t1"/>
    </source>
</evidence>
<sequence>MTAVVAQWKTSDCSPHSISGVAWTQSDRAGGFLFARCSPMRVGWVAMRSLPIHPEEMRLFEPGARESPYASRSPSPTCQNVTNHFEDLCFRTHYVSSANLKSAYLLVSLAIYSFLTAASLVFVEWLAADVADSKDEEEDARRSEFLRRFARFQYYLPVGSPEWAASTKDLLAWYELQLYGDDAAEPKWNLSSALAFVGAVGSTIGRLPGLPTGRLSNVGRLLLLLWSPLAIFLYYYCVWSTGKLYDRLPGRWRTTVAISLLFTVAAFVFTELLRSSLHLCSVVAAFDVFSTIGTRSDSCRQDRLPSAFISLLLHFFVWTCAVAFARRVSNWKRSVYVRVAALLPIDELLCLSSEPAKYLLQLFARGSLKARVQSILISKTDLQYINQLVAWICGKRRSRSVQTEGE</sequence>
<keyword evidence="1" id="KW-0472">Membrane</keyword>
<protein>
    <submittedName>
        <fullName evidence="3">Uncharacterized protein</fullName>
    </submittedName>
</protein>
<feature type="transmembrane region" description="Helical" evidence="1">
    <location>
        <begin position="251"/>
        <end position="269"/>
    </location>
</feature>
<feature type="transmembrane region" description="Helical" evidence="1">
    <location>
        <begin position="103"/>
        <end position="127"/>
    </location>
</feature>
<accession>A0A914WSR2</accession>
<dbReference type="Proteomes" id="UP000887566">
    <property type="component" value="Unplaced"/>
</dbReference>
<keyword evidence="1" id="KW-1133">Transmembrane helix</keyword>
<keyword evidence="2" id="KW-1185">Reference proteome</keyword>
<dbReference type="WBParaSite" id="PSAMB.scaffold525size48017.g6727.t1">
    <property type="protein sequence ID" value="PSAMB.scaffold525size48017.g6727.t1"/>
    <property type="gene ID" value="PSAMB.scaffold525size48017.g6727"/>
</dbReference>
<keyword evidence="1" id="KW-0812">Transmembrane</keyword>
<dbReference type="AlphaFoldDB" id="A0A914WSR2"/>